<dbReference type="AlphaFoldDB" id="A0A179GKX5"/>
<accession>A0A179GKX5</accession>
<sequence length="245" mass="25828">MHAGSVLGMNEAVGFAERSPPLPPSPSAREPWVAKLPNGRQDDAVNQNGEDFGLEEAVTHEVEVDGAAWTSVVGHPSQGPGSSREFAYTCDFVLFDEDPRASGGDGASALGASPESPLEALPVDALGRPLAQGYPQLAFRDAEARANGYLETGQISDPQAIARIGTWDENRDGREALRVPASDFDRELDRSLSSQGSFGSHLGGDESQASTSTGATFCACCECAEVDFNDSLAMNWAHEGPARFG</sequence>
<feature type="region of interest" description="Disordered" evidence="1">
    <location>
        <begin position="15"/>
        <end position="47"/>
    </location>
</feature>
<evidence type="ECO:0000313" key="3">
    <source>
        <dbReference type="Proteomes" id="UP000078340"/>
    </source>
</evidence>
<dbReference type="KEGG" id="plj:28892307"/>
<dbReference type="EMBL" id="LSBI01000011">
    <property type="protein sequence ID" value="OAQ78158.1"/>
    <property type="molecule type" value="Genomic_DNA"/>
</dbReference>
<reference evidence="2 3" key="1">
    <citation type="submission" date="2016-02" db="EMBL/GenBank/DDBJ databases">
        <title>Biosynthesis of antibiotic leucinostatins and their inhibition on Phytophthora in bio-control Purpureocillium lilacinum.</title>
        <authorList>
            <person name="Wang G."/>
            <person name="Liu Z."/>
            <person name="Lin R."/>
            <person name="Li E."/>
            <person name="Mao Z."/>
            <person name="Ling J."/>
            <person name="Yin W."/>
            <person name="Xie B."/>
        </authorList>
    </citation>
    <scope>NUCLEOTIDE SEQUENCE [LARGE SCALE GENOMIC DNA]</scope>
    <source>
        <strain evidence="2">PLFJ-1</strain>
    </source>
</reference>
<dbReference type="GeneID" id="28892307"/>
<evidence type="ECO:0000313" key="2">
    <source>
        <dbReference type="EMBL" id="OAQ78158.1"/>
    </source>
</evidence>
<name>A0A179GKX5_PURLI</name>
<proteinExistence type="predicted"/>
<organism evidence="2 3">
    <name type="scientific">Purpureocillium lilacinum</name>
    <name type="common">Paecilomyces lilacinus</name>
    <dbReference type="NCBI Taxonomy" id="33203"/>
    <lineage>
        <taxon>Eukaryota</taxon>
        <taxon>Fungi</taxon>
        <taxon>Dikarya</taxon>
        <taxon>Ascomycota</taxon>
        <taxon>Pezizomycotina</taxon>
        <taxon>Sordariomycetes</taxon>
        <taxon>Hypocreomycetidae</taxon>
        <taxon>Hypocreales</taxon>
        <taxon>Ophiocordycipitaceae</taxon>
        <taxon>Purpureocillium</taxon>
    </lineage>
</organism>
<evidence type="ECO:0000256" key="1">
    <source>
        <dbReference type="SAM" id="MobiDB-lite"/>
    </source>
</evidence>
<protein>
    <submittedName>
        <fullName evidence="2">Uncharacterized protein</fullName>
    </submittedName>
</protein>
<dbReference type="Proteomes" id="UP000078340">
    <property type="component" value="Unassembled WGS sequence"/>
</dbReference>
<gene>
    <name evidence="2" type="ORF">VFPFJ_10190</name>
</gene>
<comment type="caution">
    <text evidence="2">The sequence shown here is derived from an EMBL/GenBank/DDBJ whole genome shotgun (WGS) entry which is preliminary data.</text>
</comment>